<dbReference type="Gene3D" id="3.90.550.10">
    <property type="entry name" value="Spore Coat Polysaccharide Biosynthesis Protein SpsA, Chain A"/>
    <property type="match status" value="1"/>
</dbReference>
<evidence type="ECO:0000313" key="2">
    <source>
        <dbReference type="EMBL" id="GAA4303371.1"/>
    </source>
</evidence>
<dbReference type="PANTHER" id="PTHR22916:SF3">
    <property type="entry name" value="UDP-GLCNAC:BETAGAL BETA-1,3-N-ACETYLGLUCOSAMINYLTRANSFERASE-LIKE PROTEIN 1"/>
    <property type="match status" value="1"/>
</dbReference>
<dbReference type="SUPFAM" id="SSF53448">
    <property type="entry name" value="Nucleotide-diphospho-sugar transferases"/>
    <property type="match status" value="1"/>
</dbReference>
<dbReference type="InterPro" id="IPR001173">
    <property type="entry name" value="Glyco_trans_2-like"/>
</dbReference>
<gene>
    <name evidence="2" type="ORF">GCM10023183_15950</name>
</gene>
<comment type="caution">
    <text evidence="2">The sequence shown here is derived from an EMBL/GenBank/DDBJ whole genome shotgun (WGS) entry which is preliminary data.</text>
</comment>
<proteinExistence type="predicted"/>
<feature type="domain" description="Glycosyltransferase 2-like" evidence="1">
    <location>
        <begin position="1"/>
        <end position="132"/>
    </location>
</feature>
<dbReference type="InterPro" id="IPR029044">
    <property type="entry name" value="Nucleotide-diphossugar_trans"/>
</dbReference>
<dbReference type="PANTHER" id="PTHR22916">
    <property type="entry name" value="GLYCOSYLTRANSFERASE"/>
    <property type="match status" value="1"/>
</dbReference>
<organism evidence="2 3">
    <name type="scientific">Nibribacter koreensis</name>
    <dbReference type="NCBI Taxonomy" id="1084519"/>
    <lineage>
        <taxon>Bacteria</taxon>
        <taxon>Pseudomonadati</taxon>
        <taxon>Bacteroidota</taxon>
        <taxon>Cytophagia</taxon>
        <taxon>Cytophagales</taxon>
        <taxon>Hymenobacteraceae</taxon>
        <taxon>Nibribacter</taxon>
    </lineage>
</organism>
<protein>
    <recommendedName>
        <fullName evidence="1">Glycosyltransferase 2-like domain-containing protein</fullName>
    </recommendedName>
</protein>
<accession>A0ABP8FGP7</accession>
<dbReference type="EMBL" id="BAABGX010000002">
    <property type="protein sequence ID" value="GAA4303371.1"/>
    <property type="molecule type" value="Genomic_DNA"/>
</dbReference>
<sequence length="348" mass="40506">MPVYNAQKFLRAAMESILQQTLHDFEFLIIDDGSTDDSLAIIQSFADPRIRLYQNEQNLGISATLNKGIELATAPLIARMDADDISYPDRLQRQVDYLQKNPACAMVSSLVKVVDEQGRFLRQDVFKSEYFYYNLTFICWIYHPTVLYRKAAVQSVSGYTAPYAEDFELFWQLSRKYPIHNLPQVLLDYRVTSQSLHQVLRKAEYASAQQEQILRNIQYYTGPDCVVPSTYIECYQHNFLPLLQKREVQEMVRCLRMLDDLTKQILLKDNPNRNVEAIQKAAVYKKRYIVDSLLPHLAWTQSIYLLLSVFSLKDLVKFCRAKRIEAKRKDTQPEQFPAPHLTPELSLA</sequence>
<reference evidence="3" key="1">
    <citation type="journal article" date="2019" name="Int. J. Syst. Evol. Microbiol.">
        <title>The Global Catalogue of Microorganisms (GCM) 10K type strain sequencing project: providing services to taxonomists for standard genome sequencing and annotation.</title>
        <authorList>
            <consortium name="The Broad Institute Genomics Platform"/>
            <consortium name="The Broad Institute Genome Sequencing Center for Infectious Disease"/>
            <person name="Wu L."/>
            <person name="Ma J."/>
        </authorList>
    </citation>
    <scope>NUCLEOTIDE SEQUENCE [LARGE SCALE GENOMIC DNA]</scope>
    <source>
        <strain evidence="3">JCM 17917</strain>
    </source>
</reference>
<keyword evidence="3" id="KW-1185">Reference proteome</keyword>
<dbReference type="Proteomes" id="UP001501844">
    <property type="component" value="Unassembled WGS sequence"/>
</dbReference>
<dbReference type="Pfam" id="PF00535">
    <property type="entry name" value="Glycos_transf_2"/>
    <property type="match status" value="1"/>
</dbReference>
<name>A0ABP8FGP7_9BACT</name>
<evidence type="ECO:0000313" key="3">
    <source>
        <dbReference type="Proteomes" id="UP001501844"/>
    </source>
</evidence>
<evidence type="ECO:0000259" key="1">
    <source>
        <dbReference type="Pfam" id="PF00535"/>
    </source>
</evidence>